<sequence>MASIFGTLRNLAYPQKLTFAFEYAGVANGASNAVFDAIIAQCPSLVGTNQPHMSRRLPTGHLQTVYSAAADFSTIDQVQYKRKVFLTPDGGTIAVDIAPPALAEPVQASEDVPTVVILHGLTGGSHESYVRNCVAHFVRPKDQGGCGFRCVVVNSRGCADTPVTSPQLYSAANISDLESALLLLTHMFPQSLMTGIGFSLGGAILTRYMGMRGKETPLLAGVVVGAPFQLKVASDCMESFWLNNVYSHVMGRNLLKLLSKHADALALSPALWDPLERAFGEKIRPGDEHKAELEPNSPTRGTLRFVDHYVVTHTGGFKAPYGEFPFADADAYYYGASSTNTLDGIARPFLALNADDDPIVPLHAMDEFRSQLQKNDSIVYAHSRHGGHLGWFTANNVRWINTPIAEYMTAIFSAFTAPDCKHEDTGIGSGGPRMSAWKRDGVASKPVEVELLPASALLPALPSRRKQVQKDTDDSLRAWLVTQVLNIPLMHPKDAPARLAMTEVPPLPKGDIHTLTLYQDKSKPQVGFIELPAEWAIGLSAYVHQKVKHFELRV</sequence>
<protein>
    <recommendedName>
        <fullName evidence="4">AB hydrolase-1 domain-containing protein</fullName>
    </recommendedName>
</protein>
<feature type="domain" description="AB hydrolase-1" evidence="4">
    <location>
        <begin position="113"/>
        <end position="388"/>
    </location>
</feature>
<dbReference type="GO" id="GO:0008126">
    <property type="term" value="F:acetylesterase activity"/>
    <property type="evidence" value="ECO:0007669"/>
    <property type="project" value="TreeGrafter"/>
</dbReference>
<gene>
    <name evidence="5" type="ORF">MVES_002871</name>
</gene>
<dbReference type="OrthoDB" id="5954035at2759"/>
<dbReference type="InterPro" id="IPR050960">
    <property type="entry name" value="AB_hydrolase_4_sf"/>
</dbReference>
<dbReference type="Proteomes" id="UP000232875">
    <property type="component" value="Unassembled WGS sequence"/>
</dbReference>
<evidence type="ECO:0000313" key="5">
    <source>
        <dbReference type="EMBL" id="PKI83164.1"/>
    </source>
</evidence>
<evidence type="ECO:0000259" key="4">
    <source>
        <dbReference type="Pfam" id="PF00561"/>
    </source>
</evidence>
<reference evidence="5 6" key="1">
    <citation type="submission" date="2017-10" db="EMBL/GenBank/DDBJ databases">
        <title>A novel species of cold-tolerant Malassezia isolated from bats.</title>
        <authorList>
            <person name="Lorch J.M."/>
            <person name="Palmer J.M."/>
            <person name="Vanderwolf K.J."/>
            <person name="Schmidt K.Z."/>
            <person name="Verant M.L."/>
            <person name="Weller T.J."/>
            <person name="Blehert D.S."/>
        </authorList>
    </citation>
    <scope>NUCLEOTIDE SEQUENCE [LARGE SCALE GENOMIC DNA]</scope>
    <source>
        <strain evidence="5 6">NWHC:44797-103</strain>
    </source>
</reference>
<accession>A0A2N1J9E6</accession>
<dbReference type="GO" id="GO:0047372">
    <property type="term" value="F:monoacylglycerol lipase activity"/>
    <property type="evidence" value="ECO:0007669"/>
    <property type="project" value="TreeGrafter"/>
</dbReference>
<organism evidence="5 6">
    <name type="scientific">Malassezia vespertilionis</name>
    <dbReference type="NCBI Taxonomy" id="2020962"/>
    <lineage>
        <taxon>Eukaryota</taxon>
        <taxon>Fungi</taxon>
        <taxon>Dikarya</taxon>
        <taxon>Basidiomycota</taxon>
        <taxon>Ustilaginomycotina</taxon>
        <taxon>Malasseziomycetes</taxon>
        <taxon>Malasseziales</taxon>
        <taxon>Malasseziaceae</taxon>
        <taxon>Malassezia</taxon>
    </lineage>
</organism>
<comment type="similarity">
    <text evidence="1">Belongs to the AB hydrolase superfamily. AB hydrolase 4 family.</text>
</comment>
<evidence type="ECO:0000313" key="6">
    <source>
        <dbReference type="Proteomes" id="UP000232875"/>
    </source>
</evidence>
<dbReference type="PANTHER" id="PTHR10794">
    <property type="entry name" value="ABHYDROLASE DOMAIN-CONTAINING PROTEIN"/>
    <property type="match status" value="1"/>
</dbReference>
<dbReference type="Gene3D" id="3.40.50.1820">
    <property type="entry name" value="alpha/beta hydrolase"/>
    <property type="match status" value="1"/>
</dbReference>
<name>A0A2N1J9E6_9BASI</name>
<comment type="catalytic activity">
    <reaction evidence="2">
        <text>a diacylglycerol + H2O = a monoacylglycerol + a fatty acid + H(+)</text>
        <dbReference type="Rhea" id="RHEA:32731"/>
        <dbReference type="ChEBI" id="CHEBI:15377"/>
        <dbReference type="ChEBI" id="CHEBI:15378"/>
        <dbReference type="ChEBI" id="CHEBI:17408"/>
        <dbReference type="ChEBI" id="CHEBI:18035"/>
        <dbReference type="ChEBI" id="CHEBI:28868"/>
    </reaction>
</comment>
<proteinExistence type="inferred from homology"/>
<dbReference type="InterPro" id="IPR029058">
    <property type="entry name" value="AB_hydrolase_fold"/>
</dbReference>
<evidence type="ECO:0000256" key="2">
    <source>
        <dbReference type="ARBA" id="ARBA00047591"/>
    </source>
</evidence>
<evidence type="ECO:0000256" key="1">
    <source>
        <dbReference type="ARBA" id="ARBA00010884"/>
    </source>
</evidence>
<comment type="catalytic activity">
    <reaction evidence="3">
        <text>a monoacylglycerol + H2O = glycerol + a fatty acid + H(+)</text>
        <dbReference type="Rhea" id="RHEA:15245"/>
        <dbReference type="ChEBI" id="CHEBI:15377"/>
        <dbReference type="ChEBI" id="CHEBI:15378"/>
        <dbReference type="ChEBI" id="CHEBI:17408"/>
        <dbReference type="ChEBI" id="CHEBI:17754"/>
        <dbReference type="ChEBI" id="CHEBI:28868"/>
    </reaction>
</comment>
<dbReference type="InterPro" id="IPR000073">
    <property type="entry name" value="AB_hydrolase_1"/>
</dbReference>
<dbReference type="SUPFAM" id="SSF53474">
    <property type="entry name" value="alpha/beta-Hydrolases"/>
    <property type="match status" value="1"/>
</dbReference>
<keyword evidence="6" id="KW-1185">Reference proteome</keyword>
<dbReference type="AlphaFoldDB" id="A0A2N1J9E6"/>
<dbReference type="GO" id="GO:0051792">
    <property type="term" value="P:medium-chain fatty acid biosynthetic process"/>
    <property type="evidence" value="ECO:0007669"/>
    <property type="project" value="TreeGrafter"/>
</dbReference>
<dbReference type="Pfam" id="PF00561">
    <property type="entry name" value="Abhydrolase_1"/>
    <property type="match status" value="1"/>
</dbReference>
<evidence type="ECO:0000256" key="3">
    <source>
        <dbReference type="ARBA" id="ARBA00048461"/>
    </source>
</evidence>
<dbReference type="GO" id="GO:0051793">
    <property type="term" value="P:medium-chain fatty acid catabolic process"/>
    <property type="evidence" value="ECO:0007669"/>
    <property type="project" value="TreeGrafter"/>
</dbReference>
<dbReference type="PANTHER" id="PTHR10794:SF63">
    <property type="entry name" value="ALPHA_BETA HYDROLASE 1, ISOFORM A"/>
    <property type="match status" value="1"/>
</dbReference>
<dbReference type="STRING" id="2020962.A0A2N1J9E6"/>
<dbReference type="EMBL" id="KZ454992">
    <property type="protein sequence ID" value="PKI83164.1"/>
    <property type="molecule type" value="Genomic_DNA"/>
</dbReference>